<reference evidence="1 2" key="1">
    <citation type="submission" date="2020-08" db="EMBL/GenBank/DDBJ databases">
        <title>Functional genomics of gut bacteria from endangered species of beetles.</title>
        <authorList>
            <person name="Carlos-Shanley C."/>
        </authorList>
    </citation>
    <scope>NUCLEOTIDE SEQUENCE [LARGE SCALE GENOMIC DNA]</scope>
    <source>
        <strain evidence="1 2">S00070</strain>
    </source>
</reference>
<gene>
    <name evidence="1" type="ORF">HNP25_003805</name>
</gene>
<sequence>MPNDMDFCDENKEEIFNKFLAKIGCYEMLVSEMKDYIEELKRVIISKDLELKNLNNYVDNLDLWLEEYEEIANKYSDIFQN</sequence>
<evidence type="ECO:0000313" key="1">
    <source>
        <dbReference type="EMBL" id="MBB6005134.1"/>
    </source>
</evidence>
<keyword evidence="2" id="KW-1185">Reference proteome</keyword>
<proteinExistence type="predicted"/>
<comment type="caution">
    <text evidence="1">The sequence shown here is derived from an EMBL/GenBank/DDBJ whole genome shotgun (WGS) entry which is preliminary data.</text>
</comment>
<name>A0A841ES78_9BACT</name>
<organism evidence="1 2">
    <name type="scientific">Arcicella rosea</name>
    <dbReference type="NCBI Taxonomy" id="502909"/>
    <lineage>
        <taxon>Bacteria</taxon>
        <taxon>Pseudomonadati</taxon>
        <taxon>Bacteroidota</taxon>
        <taxon>Cytophagia</taxon>
        <taxon>Cytophagales</taxon>
        <taxon>Flectobacillaceae</taxon>
        <taxon>Arcicella</taxon>
    </lineage>
</organism>
<accession>A0A841ES78</accession>
<dbReference type="AlphaFoldDB" id="A0A841ES78"/>
<evidence type="ECO:0000313" key="2">
    <source>
        <dbReference type="Proteomes" id="UP000524404"/>
    </source>
</evidence>
<dbReference type="Proteomes" id="UP000524404">
    <property type="component" value="Unassembled WGS sequence"/>
</dbReference>
<dbReference type="EMBL" id="JACHKT010000036">
    <property type="protein sequence ID" value="MBB6005134.1"/>
    <property type="molecule type" value="Genomic_DNA"/>
</dbReference>
<protein>
    <submittedName>
        <fullName evidence="1">Uncharacterized protein</fullName>
    </submittedName>
</protein>
<dbReference type="RefSeq" id="WP_184136679.1">
    <property type="nucleotide sequence ID" value="NZ_JACHKT010000036.1"/>
</dbReference>